<dbReference type="EMBL" id="SHLD01000001">
    <property type="protein sequence ID" value="RZU73485.1"/>
    <property type="molecule type" value="Genomic_DNA"/>
</dbReference>
<gene>
    <name evidence="2" type="ORF">EV384_1890</name>
</gene>
<feature type="domain" description="AB hydrolase-1" evidence="1">
    <location>
        <begin position="29"/>
        <end position="250"/>
    </location>
</feature>
<dbReference type="SUPFAM" id="SSF53474">
    <property type="entry name" value="alpha/beta-Hydrolases"/>
    <property type="match status" value="1"/>
</dbReference>
<dbReference type="Gene3D" id="3.40.50.1820">
    <property type="entry name" value="alpha/beta hydrolase"/>
    <property type="match status" value="1"/>
</dbReference>
<dbReference type="PANTHER" id="PTHR43798:SF33">
    <property type="entry name" value="HYDROLASE, PUTATIVE (AFU_ORTHOLOGUE AFUA_2G14860)-RELATED"/>
    <property type="match status" value="1"/>
</dbReference>
<dbReference type="InterPro" id="IPR000073">
    <property type="entry name" value="AB_hydrolase_1"/>
</dbReference>
<keyword evidence="3" id="KW-1185">Reference proteome</keyword>
<dbReference type="PANTHER" id="PTHR43798">
    <property type="entry name" value="MONOACYLGLYCEROL LIPASE"/>
    <property type="match status" value="1"/>
</dbReference>
<evidence type="ECO:0000259" key="1">
    <source>
        <dbReference type="Pfam" id="PF12697"/>
    </source>
</evidence>
<protein>
    <submittedName>
        <fullName evidence="2">Pimeloyl-ACP methyl ester carboxylesterase</fullName>
    </submittedName>
</protein>
<dbReference type="Proteomes" id="UP000294114">
    <property type="component" value="Unassembled WGS sequence"/>
</dbReference>
<dbReference type="InterPro" id="IPR050266">
    <property type="entry name" value="AB_hydrolase_sf"/>
</dbReference>
<dbReference type="GO" id="GO:0003824">
    <property type="term" value="F:catalytic activity"/>
    <property type="evidence" value="ECO:0007669"/>
    <property type="project" value="UniProtKB-ARBA"/>
</dbReference>
<proteinExistence type="predicted"/>
<reference evidence="2 3" key="1">
    <citation type="submission" date="2019-02" db="EMBL/GenBank/DDBJ databases">
        <title>Sequencing the genomes of 1000 actinobacteria strains.</title>
        <authorList>
            <person name="Klenk H.-P."/>
        </authorList>
    </citation>
    <scope>NUCLEOTIDE SEQUENCE [LARGE SCALE GENOMIC DNA]</scope>
    <source>
        <strain evidence="2 3">DSM 45612</strain>
    </source>
</reference>
<evidence type="ECO:0000313" key="2">
    <source>
        <dbReference type="EMBL" id="RZU73485.1"/>
    </source>
</evidence>
<name>A0A4Q8B8N7_9ACTN</name>
<accession>A0A4Q8B8N7</accession>
<sequence length="266" mass="28890">MRELAGVGRFERFGHGRRVVILSNPQADPRWWAPPIVSALTSAGYEAVTFVHAGPGYAPADVARDVGTFIEHLGPEPVHLLGWSQGAAIAQEVAALRPDLVAAAALIASYGRQNTFDSLLQQAWECLDLAGPELDPVRLVLLFLTSHPAEALGDDAFVDPLVAGMQQWSTKPDGFAESRERSREFIRQYQERLDVLGNIRVPCLVMGFGQDADTFVIRAREVAAAIPGSQYVELANAGHLAPVTEPQRVAGPILEFFAEIDIASRE</sequence>
<dbReference type="InterPro" id="IPR029058">
    <property type="entry name" value="AB_hydrolase_fold"/>
</dbReference>
<dbReference type="AlphaFoldDB" id="A0A4Q8B8N7"/>
<dbReference type="Pfam" id="PF12697">
    <property type="entry name" value="Abhydrolase_6"/>
    <property type="match status" value="1"/>
</dbReference>
<evidence type="ECO:0000313" key="3">
    <source>
        <dbReference type="Proteomes" id="UP000294114"/>
    </source>
</evidence>
<organism evidence="2 3">
    <name type="scientific">Micromonospora kangleipakensis</name>
    <dbReference type="NCBI Taxonomy" id="1077942"/>
    <lineage>
        <taxon>Bacteria</taxon>
        <taxon>Bacillati</taxon>
        <taxon>Actinomycetota</taxon>
        <taxon>Actinomycetes</taxon>
        <taxon>Micromonosporales</taxon>
        <taxon>Micromonosporaceae</taxon>
        <taxon>Micromonospora</taxon>
    </lineage>
</organism>
<dbReference type="RefSeq" id="WP_165439894.1">
    <property type="nucleotide sequence ID" value="NZ_SHLD01000001.1"/>
</dbReference>
<comment type="caution">
    <text evidence="2">The sequence shown here is derived from an EMBL/GenBank/DDBJ whole genome shotgun (WGS) entry which is preliminary data.</text>
</comment>
<dbReference type="GO" id="GO:0016020">
    <property type="term" value="C:membrane"/>
    <property type="evidence" value="ECO:0007669"/>
    <property type="project" value="TreeGrafter"/>
</dbReference>